<gene>
    <name evidence="3" type="ORF">R1sor_003321</name>
</gene>
<feature type="coiled-coil region" evidence="1">
    <location>
        <begin position="437"/>
        <end position="544"/>
    </location>
</feature>
<proteinExistence type="predicted"/>
<evidence type="ECO:0000256" key="2">
    <source>
        <dbReference type="SAM" id="MobiDB-lite"/>
    </source>
</evidence>
<dbReference type="Gene3D" id="1.10.287.1490">
    <property type="match status" value="1"/>
</dbReference>
<organism evidence="3 4">
    <name type="scientific">Riccia sorocarpa</name>
    <dbReference type="NCBI Taxonomy" id="122646"/>
    <lineage>
        <taxon>Eukaryota</taxon>
        <taxon>Viridiplantae</taxon>
        <taxon>Streptophyta</taxon>
        <taxon>Embryophyta</taxon>
        <taxon>Marchantiophyta</taxon>
        <taxon>Marchantiopsida</taxon>
        <taxon>Marchantiidae</taxon>
        <taxon>Marchantiales</taxon>
        <taxon>Ricciaceae</taxon>
        <taxon>Riccia</taxon>
    </lineage>
</organism>
<name>A0ABD3H561_9MARC</name>
<evidence type="ECO:0000313" key="4">
    <source>
        <dbReference type="Proteomes" id="UP001633002"/>
    </source>
</evidence>
<accession>A0ABD3H561</accession>
<evidence type="ECO:0000313" key="3">
    <source>
        <dbReference type="EMBL" id="KAL3685299.1"/>
    </source>
</evidence>
<keyword evidence="1" id="KW-0175">Coiled coil</keyword>
<reference evidence="3 4" key="1">
    <citation type="submission" date="2024-09" db="EMBL/GenBank/DDBJ databases">
        <title>Chromosome-scale assembly of Riccia sorocarpa.</title>
        <authorList>
            <person name="Paukszto L."/>
        </authorList>
    </citation>
    <scope>NUCLEOTIDE SEQUENCE [LARGE SCALE GENOMIC DNA]</scope>
    <source>
        <strain evidence="3">LP-2024</strain>
        <tissue evidence="3">Aerial parts of the thallus</tissue>
    </source>
</reference>
<keyword evidence="4" id="KW-1185">Reference proteome</keyword>
<sequence>MPNGFVGKRLPAIRLMEDGLSSSFASAGTGFLTKTVMFVPYSFKDMVDVDLVEFSAMESLKMLNYVTGVQRLCVPKDIFWYAFWNTDAEGDRLLIKGTSGATCVVGWHEVAVAFGANHEDTEEFRAIKINNKNFSEYRPSEYLLETVETNAARKLVNGRPYEEISYYKEAAPYGPTYFLMSVIAELFWCNGRSTRYTTPMVYEYMRSLHGHQTNWAKVILHCLKTEIQFLQKRAHTPDNTKITPIIWAPVFVQLLYTYREIIFSGTSLEAADAWIPWIYMSKDGEIDGRALHTKFPNPIGDLRAIRESCKLTDKIPLAEPVNGDSVLVQTATMAVKLSARKRPRDVEDGNDDDANTTPPRTVRTRVTSKTPPVIRVAHDDAGTSSMPKPIDRNSNELREFGHKIGPLLGDIVSKQLEGSLGHLLADAYAGRLLPKQVADLAKKLREAESSHTDLNDQVVALKAEVKRCKGQAASEAVLSSSKKELELARKEVASAKATIAQLEVDLRKARQEVTTRANEEAKLKAQLKALAEDLEEAKVNLLAHRCVFLLKATGSLFVFLKHKLPAVLFLQVNSANQETKLQQEVSAMHKQLQGQTSTADRYIRAFQLEMKKAADLDNQVVSLQGQVDSHKFTAERTEKAQVALRLELNQVKTDLRMLQISGSSS</sequence>
<feature type="compositionally biased region" description="Low complexity" evidence="2">
    <location>
        <begin position="356"/>
        <end position="367"/>
    </location>
</feature>
<feature type="region of interest" description="Disordered" evidence="2">
    <location>
        <begin position="339"/>
        <end position="367"/>
    </location>
</feature>
<evidence type="ECO:0000256" key="1">
    <source>
        <dbReference type="SAM" id="Coils"/>
    </source>
</evidence>
<comment type="caution">
    <text evidence="3">The sequence shown here is derived from an EMBL/GenBank/DDBJ whole genome shotgun (WGS) entry which is preliminary data.</text>
</comment>
<dbReference type="AlphaFoldDB" id="A0ABD3H561"/>
<dbReference type="EMBL" id="JBJQOH010000006">
    <property type="protein sequence ID" value="KAL3685299.1"/>
    <property type="molecule type" value="Genomic_DNA"/>
</dbReference>
<evidence type="ECO:0008006" key="5">
    <source>
        <dbReference type="Google" id="ProtNLM"/>
    </source>
</evidence>
<dbReference type="Proteomes" id="UP001633002">
    <property type="component" value="Unassembled WGS sequence"/>
</dbReference>
<protein>
    <recommendedName>
        <fullName evidence="5">Aminotransferase-like plant mobile domain-containing protein</fullName>
    </recommendedName>
</protein>